<dbReference type="GeneID" id="30964744"/>
<dbReference type="InterPro" id="IPR008949">
    <property type="entry name" value="Isoprenoid_synthase_dom_sf"/>
</dbReference>
<keyword evidence="2" id="KW-1185">Reference proteome</keyword>
<dbReference type="AlphaFoldDB" id="A0A1D2VQD5"/>
<sequence length="435" mass="50699">MFGGKKGLGVLLNAKYGACRKNSTRSSRIGRGFSSSSVVRYDRSIEHETLIDNARTNIKGDLEKFDRSSFILSAYYPKPTRDCFMAIKAFQLEVSKINNFKKNVNSFSIGDLDLIDLKFKFWYDNISKLYENNSLFSKNEIRKTSKQPILLLLNDGINKGLNLNIEYFETYLNSSKYLIKNNYQFNSVDDICSFGEGTYSQLLYLQQSMLLSKIISPSSIKLLEKKNELQNLITDIAAHIGQSNGVATMLMRLKYYSKKNIIVLPINLMSKYDISQEALLRYLYDKRNNKEDSNKKDNVDIAFENKIKDIVYEVSTVANDHLLAAKFKLEKLNEMINEVLKKIDESKDNKNDNNVNDDNYLILRQSKNWNKKIPDAIFVPFLNSIPIEIFLNNLQKRDFNLINLNEMETTKLLDTKFNHYKLVWKSYWNYQRRKI</sequence>
<reference evidence="2" key="1">
    <citation type="submission" date="2016-05" db="EMBL/GenBank/DDBJ databases">
        <title>Comparative genomics of biotechnologically important yeasts.</title>
        <authorList>
            <consortium name="DOE Joint Genome Institute"/>
            <person name="Riley R."/>
            <person name="Haridas S."/>
            <person name="Wolfe K.H."/>
            <person name="Lopes M.R."/>
            <person name="Hittinger C.T."/>
            <person name="Goker M."/>
            <person name="Salamov A."/>
            <person name="Wisecaver J."/>
            <person name="Long T.M."/>
            <person name="Aerts A.L."/>
            <person name="Barry K."/>
            <person name="Choi C."/>
            <person name="Clum A."/>
            <person name="Coughlan A.Y."/>
            <person name="Deshpande S."/>
            <person name="Douglass A.P."/>
            <person name="Hanson S.J."/>
            <person name="Klenk H.-P."/>
            <person name="Labutti K."/>
            <person name="Lapidus A."/>
            <person name="Lindquist E."/>
            <person name="Lipzen A."/>
            <person name="Meier-Kolthoff J.P."/>
            <person name="Ohm R.A."/>
            <person name="Otillar R.P."/>
            <person name="Pangilinan J."/>
            <person name="Peng Y."/>
            <person name="Rokas A."/>
            <person name="Rosa C.A."/>
            <person name="Scheuner C."/>
            <person name="Sibirny A.A."/>
            <person name="Slot J.C."/>
            <person name="Stielow J.B."/>
            <person name="Sun H."/>
            <person name="Kurtzman C.P."/>
            <person name="Blackwell M."/>
            <person name="Grigoriev I.V."/>
            <person name="Jeffries T.W."/>
        </authorList>
    </citation>
    <scope>NUCLEOTIDE SEQUENCE [LARGE SCALE GENOMIC DNA]</scope>
    <source>
        <strain evidence="2">DSM 1968</strain>
    </source>
</reference>
<dbReference type="STRING" id="1344418.A0A1D2VQD5"/>
<evidence type="ECO:0000313" key="2">
    <source>
        <dbReference type="Proteomes" id="UP000095038"/>
    </source>
</evidence>
<dbReference type="Proteomes" id="UP000095038">
    <property type="component" value="Unassembled WGS sequence"/>
</dbReference>
<accession>A0A1D2VQD5</accession>
<dbReference type="Pfam" id="PF00494">
    <property type="entry name" value="SQS_PSY"/>
    <property type="match status" value="1"/>
</dbReference>
<dbReference type="RefSeq" id="XP_020050129.1">
    <property type="nucleotide sequence ID" value="XM_020191108.1"/>
</dbReference>
<dbReference type="EMBL" id="KV454475">
    <property type="protein sequence ID" value="ODV63822.1"/>
    <property type="molecule type" value="Genomic_DNA"/>
</dbReference>
<evidence type="ECO:0000313" key="1">
    <source>
        <dbReference type="EMBL" id="ODV63822.1"/>
    </source>
</evidence>
<gene>
    <name evidence="1" type="ORF">ASCRUDRAFT_52988</name>
</gene>
<proteinExistence type="predicted"/>
<name>A0A1D2VQD5_9ASCO</name>
<dbReference type="InterPro" id="IPR002060">
    <property type="entry name" value="Squ/phyt_synthse"/>
</dbReference>
<organism evidence="1 2">
    <name type="scientific">Ascoidea rubescens DSM 1968</name>
    <dbReference type="NCBI Taxonomy" id="1344418"/>
    <lineage>
        <taxon>Eukaryota</taxon>
        <taxon>Fungi</taxon>
        <taxon>Dikarya</taxon>
        <taxon>Ascomycota</taxon>
        <taxon>Saccharomycotina</taxon>
        <taxon>Saccharomycetes</taxon>
        <taxon>Ascoideaceae</taxon>
        <taxon>Ascoidea</taxon>
    </lineage>
</organism>
<protein>
    <submittedName>
        <fullName evidence="1">Uncharacterized protein</fullName>
    </submittedName>
</protein>
<dbReference type="SUPFAM" id="SSF48576">
    <property type="entry name" value="Terpenoid synthases"/>
    <property type="match status" value="1"/>
</dbReference>
<dbReference type="OrthoDB" id="270318at2759"/>
<dbReference type="InParanoid" id="A0A1D2VQD5"/>
<dbReference type="Gene3D" id="1.10.600.10">
    <property type="entry name" value="Farnesyl Diphosphate Synthase"/>
    <property type="match status" value="1"/>
</dbReference>